<dbReference type="EMBL" id="CP003969">
    <property type="protein sequence ID" value="AGP39680.1"/>
    <property type="molecule type" value="Genomic_DNA"/>
</dbReference>
<accession>S4Y630</accession>
<dbReference type="KEGG" id="scu:SCE1572_37430"/>
<evidence type="ECO:0000313" key="2">
    <source>
        <dbReference type="EMBL" id="AGP39680.1"/>
    </source>
</evidence>
<protein>
    <submittedName>
        <fullName evidence="2">Uncharacterized protein</fullName>
    </submittedName>
</protein>
<keyword evidence="1" id="KW-0732">Signal</keyword>
<name>S4Y630_SORCE</name>
<reference evidence="2 3" key="1">
    <citation type="journal article" date="2013" name="Sci. Rep.">
        <title>Extraordinary expansion of a Sorangium cellulosum genome from an alkaline milieu.</title>
        <authorList>
            <person name="Han K."/>
            <person name="Li Z.F."/>
            <person name="Peng R."/>
            <person name="Zhu L.P."/>
            <person name="Zhou T."/>
            <person name="Wang L.G."/>
            <person name="Li S.G."/>
            <person name="Zhang X.B."/>
            <person name="Hu W."/>
            <person name="Wu Z.H."/>
            <person name="Qin N."/>
            <person name="Li Y.Z."/>
        </authorList>
    </citation>
    <scope>NUCLEOTIDE SEQUENCE [LARGE SCALE GENOMIC DNA]</scope>
    <source>
        <strain evidence="2 3">So0157-2</strain>
    </source>
</reference>
<proteinExistence type="predicted"/>
<dbReference type="AlphaFoldDB" id="S4Y630"/>
<evidence type="ECO:0000313" key="3">
    <source>
        <dbReference type="Proteomes" id="UP000014803"/>
    </source>
</evidence>
<dbReference type="PATRIC" id="fig|1254432.3.peg.8479"/>
<evidence type="ECO:0000256" key="1">
    <source>
        <dbReference type="SAM" id="SignalP"/>
    </source>
</evidence>
<gene>
    <name evidence="2" type="ORF">SCE1572_37430</name>
</gene>
<feature type="signal peptide" evidence="1">
    <location>
        <begin position="1"/>
        <end position="21"/>
    </location>
</feature>
<sequence length="298" mass="30931">MSRTHDLLILIAALAAGVAQTGCLAEALEGEPAEGQLGSTGEALTSTNRLSMNRLSMNRLSMNGLSAGGLSPSGADLSSTELIETPEGRELLTYVIRCALPEGESLSGAHGGVTYTFPGAVGVAPDWRDEPLDAAGQRWVSACLLAHVNGYGVEVPISLRGEHEALGTTTTERAQFNAQEAAFYGNLFGSGPDHGMYACAGAAVEAQCGASSSAEVPWRSCGASEGCALAFAGPCRDLAQPELQTCENTSADFVEDCYTEASGPDGWSGGLVKYPEVITVYLERDDFNALYPGCAPLP</sequence>
<organism evidence="2 3">
    <name type="scientific">Sorangium cellulosum So0157-2</name>
    <dbReference type="NCBI Taxonomy" id="1254432"/>
    <lineage>
        <taxon>Bacteria</taxon>
        <taxon>Pseudomonadati</taxon>
        <taxon>Myxococcota</taxon>
        <taxon>Polyangia</taxon>
        <taxon>Polyangiales</taxon>
        <taxon>Polyangiaceae</taxon>
        <taxon>Sorangium</taxon>
    </lineage>
</organism>
<dbReference type="HOGENOM" id="CLU_077096_1_0_7"/>
<dbReference type="RefSeq" id="WP_020739371.1">
    <property type="nucleotide sequence ID" value="NC_021658.1"/>
</dbReference>
<dbReference type="OrthoDB" id="5506055at2"/>
<feature type="chain" id="PRO_5004526057" evidence="1">
    <location>
        <begin position="22"/>
        <end position="298"/>
    </location>
</feature>
<dbReference type="Proteomes" id="UP000014803">
    <property type="component" value="Chromosome"/>
</dbReference>
<dbReference type="eggNOG" id="COG5184">
    <property type="taxonomic scope" value="Bacteria"/>
</dbReference>